<dbReference type="InterPro" id="IPR003781">
    <property type="entry name" value="CoA-bd"/>
</dbReference>
<gene>
    <name evidence="7" type="primary">rex</name>
    <name evidence="9" type="ORF">H7U36_00310</name>
</gene>
<dbReference type="NCBIfam" id="NF003989">
    <property type="entry name" value="PRK05472.1-3"/>
    <property type="match status" value="1"/>
</dbReference>
<dbReference type="SUPFAM" id="SSF51735">
    <property type="entry name" value="NAD(P)-binding Rossmann-fold domains"/>
    <property type="match status" value="1"/>
</dbReference>
<comment type="caution">
    <text evidence="9">The sequence shown here is derived from an EMBL/GenBank/DDBJ whole genome shotgun (WGS) entry which is preliminary data.</text>
</comment>
<feature type="DNA-binding region" description="H-T-H motif" evidence="7">
    <location>
        <begin position="16"/>
        <end position="55"/>
    </location>
</feature>
<sequence>MEGREISQAVIRRLPRYYRYLGELLENGVERISSNDLSKKMHVTASQIRQDLNNFGGFGQQGYGYNVKYLYTEIGKILGLEEDHDMVIIGAGNLGHALANYAAFEKRGFVLKGIFDVNPTLKGMTIRGVPIHMMDELEDFVKNNDIEIGILTIPKAKAIEVANQLVSYGVKAIWNFAHTDLNLPDDVIVENVHLSESLMRLSYNISRYKEEQKKSEK</sequence>
<dbReference type="NCBIfam" id="NF003994">
    <property type="entry name" value="PRK05472.2-3"/>
    <property type="match status" value="1"/>
</dbReference>
<dbReference type="NCBIfam" id="NF003995">
    <property type="entry name" value="PRK05472.2-4"/>
    <property type="match status" value="1"/>
</dbReference>
<keyword evidence="2 7" id="KW-0678">Repressor</keyword>
<comment type="subcellular location">
    <subcellularLocation>
        <location evidence="7">Cytoplasm</location>
    </subcellularLocation>
</comment>
<feature type="binding site" evidence="7">
    <location>
        <begin position="90"/>
        <end position="95"/>
    </location>
    <ligand>
        <name>NAD(+)</name>
        <dbReference type="ChEBI" id="CHEBI:57540"/>
    </ligand>
</feature>
<dbReference type="InterPro" id="IPR036388">
    <property type="entry name" value="WH-like_DNA-bd_sf"/>
</dbReference>
<evidence type="ECO:0000256" key="4">
    <source>
        <dbReference type="ARBA" id="ARBA00023027"/>
    </source>
</evidence>
<comment type="similarity">
    <text evidence="7">Belongs to the transcriptional regulatory Rex family.</text>
</comment>
<dbReference type="RefSeq" id="WP_033124847.1">
    <property type="nucleotide sequence ID" value="NZ_JACLYY010000001.1"/>
</dbReference>
<dbReference type="InterPro" id="IPR022876">
    <property type="entry name" value="Tscrpt_rep_Rex"/>
</dbReference>
<dbReference type="InterPro" id="IPR036291">
    <property type="entry name" value="NAD(P)-bd_dom_sf"/>
</dbReference>
<dbReference type="InterPro" id="IPR009718">
    <property type="entry name" value="Rex_DNA-bd_C_dom"/>
</dbReference>
<dbReference type="EMBL" id="JACLYY010000001">
    <property type="protein sequence ID" value="MBM6736552.1"/>
    <property type="molecule type" value="Genomic_DNA"/>
</dbReference>
<evidence type="ECO:0000259" key="8">
    <source>
        <dbReference type="SMART" id="SM00881"/>
    </source>
</evidence>
<dbReference type="PANTHER" id="PTHR35786:SF1">
    <property type="entry name" value="REDOX-SENSING TRANSCRIPTIONAL REPRESSOR REX 1"/>
    <property type="match status" value="1"/>
</dbReference>
<evidence type="ECO:0000256" key="3">
    <source>
        <dbReference type="ARBA" id="ARBA00023015"/>
    </source>
</evidence>
<reference evidence="9 10" key="1">
    <citation type="journal article" date="2021" name="Sci. Rep.">
        <title>The distribution of antibiotic resistance genes in chicken gut microbiota commensals.</title>
        <authorList>
            <person name="Juricova H."/>
            <person name="Matiasovicova J."/>
            <person name="Kubasova T."/>
            <person name="Cejkova D."/>
            <person name="Rychlik I."/>
        </authorList>
    </citation>
    <scope>NUCLEOTIDE SEQUENCE [LARGE SCALE GENOMIC DNA]</scope>
    <source>
        <strain evidence="9 10">An773</strain>
    </source>
</reference>
<dbReference type="InterPro" id="IPR058236">
    <property type="entry name" value="Rex_actinobacterial-type"/>
</dbReference>
<evidence type="ECO:0000313" key="9">
    <source>
        <dbReference type="EMBL" id="MBM6736552.1"/>
    </source>
</evidence>
<keyword evidence="5 7" id="KW-0238">DNA-binding</keyword>
<evidence type="ECO:0000256" key="1">
    <source>
        <dbReference type="ARBA" id="ARBA00022490"/>
    </source>
</evidence>
<dbReference type="Gene3D" id="3.40.50.720">
    <property type="entry name" value="NAD(P)-binding Rossmann-like Domain"/>
    <property type="match status" value="1"/>
</dbReference>
<evidence type="ECO:0000313" key="10">
    <source>
        <dbReference type="Proteomes" id="UP000716906"/>
    </source>
</evidence>
<dbReference type="Gene3D" id="1.10.10.10">
    <property type="entry name" value="Winged helix-like DNA-binding domain superfamily/Winged helix DNA-binding domain"/>
    <property type="match status" value="1"/>
</dbReference>
<keyword evidence="10" id="KW-1185">Reference proteome</keyword>
<evidence type="ECO:0000256" key="6">
    <source>
        <dbReference type="ARBA" id="ARBA00023163"/>
    </source>
</evidence>
<keyword evidence="4 7" id="KW-0520">NAD</keyword>
<keyword evidence="6 7" id="KW-0804">Transcription</keyword>
<dbReference type="Pfam" id="PF06971">
    <property type="entry name" value="Put_DNA-bind_N"/>
    <property type="match status" value="1"/>
</dbReference>
<comment type="subunit">
    <text evidence="7">Homodimer.</text>
</comment>
<name>A0ABS2E4H0_9FIRM</name>
<feature type="domain" description="CoA-binding" evidence="8">
    <location>
        <begin position="79"/>
        <end position="180"/>
    </location>
</feature>
<proteinExistence type="inferred from homology"/>
<dbReference type="HAMAP" id="MF_01131">
    <property type="entry name" value="Rex"/>
    <property type="match status" value="1"/>
</dbReference>
<comment type="function">
    <text evidence="7">Modulates transcription in response to changes in cellular NADH/NAD(+) redox state.</text>
</comment>
<dbReference type="NCBIfam" id="NF003990">
    <property type="entry name" value="PRK05472.1-4"/>
    <property type="match status" value="1"/>
</dbReference>
<dbReference type="SMART" id="SM00881">
    <property type="entry name" value="CoA_binding"/>
    <property type="match status" value="1"/>
</dbReference>
<organism evidence="9 10">
    <name type="scientific">Faecalicatena fissicatena</name>
    <dbReference type="NCBI Taxonomy" id="290055"/>
    <lineage>
        <taxon>Bacteria</taxon>
        <taxon>Bacillati</taxon>
        <taxon>Bacillota</taxon>
        <taxon>Clostridia</taxon>
        <taxon>Lachnospirales</taxon>
        <taxon>Lachnospiraceae</taxon>
        <taxon>Faecalicatena</taxon>
    </lineage>
</organism>
<dbReference type="InterPro" id="IPR036390">
    <property type="entry name" value="WH_DNA-bd_sf"/>
</dbReference>
<protein>
    <recommendedName>
        <fullName evidence="7">Redox-sensing transcriptional repressor Rex</fullName>
    </recommendedName>
</protein>
<dbReference type="SUPFAM" id="SSF46785">
    <property type="entry name" value="Winged helix' DNA-binding domain"/>
    <property type="match status" value="1"/>
</dbReference>
<keyword evidence="1 7" id="KW-0963">Cytoplasm</keyword>
<keyword evidence="3 7" id="KW-0805">Transcription regulation</keyword>
<evidence type="ECO:0000256" key="5">
    <source>
        <dbReference type="ARBA" id="ARBA00023125"/>
    </source>
</evidence>
<dbReference type="PANTHER" id="PTHR35786">
    <property type="entry name" value="REDOX-SENSING TRANSCRIPTIONAL REPRESSOR REX"/>
    <property type="match status" value="1"/>
</dbReference>
<evidence type="ECO:0000256" key="7">
    <source>
        <dbReference type="HAMAP-Rule" id="MF_01131"/>
    </source>
</evidence>
<dbReference type="NCBIfam" id="NF003996">
    <property type="entry name" value="PRK05472.2-5"/>
    <property type="match status" value="1"/>
</dbReference>
<dbReference type="Pfam" id="PF02629">
    <property type="entry name" value="CoA_binding"/>
    <property type="match status" value="1"/>
</dbReference>
<evidence type="ECO:0000256" key="2">
    <source>
        <dbReference type="ARBA" id="ARBA00022491"/>
    </source>
</evidence>
<dbReference type="NCBIfam" id="NF003993">
    <property type="entry name" value="PRK05472.2-2"/>
    <property type="match status" value="1"/>
</dbReference>
<accession>A0ABS2E4H0</accession>
<dbReference type="Proteomes" id="UP000716906">
    <property type="component" value="Unassembled WGS sequence"/>
</dbReference>